<dbReference type="Proteomes" id="UP000177913">
    <property type="component" value="Unassembled WGS sequence"/>
</dbReference>
<evidence type="ECO:0008006" key="3">
    <source>
        <dbReference type="Google" id="ProtNLM"/>
    </source>
</evidence>
<accession>A0A1F7H1T2</accession>
<dbReference type="AlphaFoldDB" id="A0A1F7H1T2"/>
<comment type="caution">
    <text evidence="1">The sequence shown here is derived from an EMBL/GenBank/DDBJ whole genome shotgun (WGS) entry which is preliminary data.</text>
</comment>
<proteinExistence type="predicted"/>
<evidence type="ECO:0000313" key="1">
    <source>
        <dbReference type="EMBL" id="OGK24662.1"/>
    </source>
</evidence>
<name>A0A1F7H1T2_9BACT</name>
<sequence length="479" mass="53944">MRADSIENLRAFLDLERLYQQPDITLAEEMNAATMSLAKQVEIDHPAFSKERRLREGFTVKGWEKPIEFLAVPRIIKEERFKKSLDNTILIDRLINLAIVFLLSDGSKRKMLLETLPDFERGLIEAFFGPDFHPNEIADLIKSSPYYGRLDQLIMAPENANYDSSYSYAENDTNAGLAPIEMNRNGPEGLWYNHVVQLLYNQLYGFEPPVDSLNFVEEMLRLLALQTNKAQPVLGLVAPPDSIISVIELPRIAEEINRRNRGFQCIYGNTDELDIMGSDVFLNGVKISAIWRNWGVQIQGDPKKTLNLYKTRTPILNPPHSFLGGLKVMFAIISTNQEFKKQLPPELIKVVDDLIPRTYLLTSSQDFDTLPRAEFIYKPAYSSHGNGVTSDAEKAFSSVRDKRVPYIAQIMVPPNSPKIESAHLSRDGLKIEPAFGDLNMYLYANPNGSVNTGLMVARFKDTHPINVAQGGGCGTAYAI</sequence>
<dbReference type="SUPFAM" id="SSF56059">
    <property type="entry name" value="Glutathione synthetase ATP-binding domain-like"/>
    <property type="match status" value="1"/>
</dbReference>
<evidence type="ECO:0000313" key="2">
    <source>
        <dbReference type="Proteomes" id="UP000177913"/>
    </source>
</evidence>
<organism evidence="1 2">
    <name type="scientific">Candidatus Roizmanbacteria bacterium RIFCSPHIGHO2_02_FULL_38_11</name>
    <dbReference type="NCBI Taxonomy" id="1802039"/>
    <lineage>
        <taxon>Bacteria</taxon>
        <taxon>Candidatus Roizmaniibacteriota</taxon>
    </lineage>
</organism>
<gene>
    <name evidence="1" type="ORF">A3C25_01650</name>
</gene>
<reference evidence="1 2" key="1">
    <citation type="journal article" date="2016" name="Nat. Commun.">
        <title>Thousands of microbial genomes shed light on interconnected biogeochemical processes in an aquifer system.</title>
        <authorList>
            <person name="Anantharaman K."/>
            <person name="Brown C.T."/>
            <person name="Hug L.A."/>
            <person name="Sharon I."/>
            <person name="Castelle C.J."/>
            <person name="Probst A.J."/>
            <person name="Thomas B.C."/>
            <person name="Singh A."/>
            <person name="Wilkins M.J."/>
            <person name="Karaoz U."/>
            <person name="Brodie E.L."/>
            <person name="Williams K.H."/>
            <person name="Hubbard S.S."/>
            <person name="Banfield J.F."/>
        </authorList>
    </citation>
    <scope>NUCLEOTIDE SEQUENCE [LARGE SCALE GENOMIC DNA]</scope>
</reference>
<protein>
    <recommendedName>
        <fullName evidence="3">Glutathionylspermidine synthase pre-ATP-grasp-like domain-containing protein</fullName>
    </recommendedName>
</protein>
<dbReference type="EMBL" id="MFZO01000031">
    <property type="protein sequence ID" value="OGK24662.1"/>
    <property type="molecule type" value="Genomic_DNA"/>
</dbReference>